<accession>A0A2M4DRG2</accession>
<dbReference type="AlphaFoldDB" id="A0A2M4DRG2"/>
<keyword evidence="1" id="KW-0732">Signal</keyword>
<proteinExistence type="predicted"/>
<reference evidence="2" key="1">
    <citation type="submission" date="2018-01" db="EMBL/GenBank/DDBJ databases">
        <title>An insight into the sialome of Amazonian anophelines.</title>
        <authorList>
            <person name="Ribeiro J.M."/>
            <person name="Scarpassa V."/>
            <person name="Calvo E."/>
        </authorList>
    </citation>
    <scope>NUCLEOTIDE SEQUENCE</scope>
</reference>
<sequence>MIRISISLVSRLFSFSSLLSRAWRDSMCSSDSVMRTVYLRRISSTSSVRAIHSASYFDLNVPASPFALTS</sequence>
<organism evidence="2">
    <name type="scientific">Anopheles darlingi</name>
    <name type="common">Mosquito</name>
    <dbReference type="NCBI Taxonomy" id="43151"/>
    <lineage>
        <taxon>Eukaryota</taxon>
        <taxon>Metazoa</taxon>
        <taxon>Ecdysozoa</taxon>
        <taxon>Arthropoda</taxon>
        <taxon>Hexapoda</taxon>
        <taxon>Insecta</taxon>
        <taxon>Pterygota</taxon>
        <taxon>Neoptera</taxon>
        <taxon>Endopterygota</taxon>
        <taxon>Diptera</taxon>
        <taxon>Nematocera</taxon>
        <taxon>Culicoidea</taxon>
        <taxon>Culicidae</taxon>
        <taxon>Anophelinae</taxon>
        <taxon>Anopheles</taxon>
    </lineage>
</organism>
<feature type="chain" id="PRO_5014863227" evidence="1">
    <location>
        <begin position="25"/>
        <end position="70"/>
    </location>
</feature>
<evidence type="ECO:0000256" key="1">
    <source>
        <dbReference type="SAM" id="SignalP"/>
    </source>
</evidence>
<protein>
    <submittedName>
        <fullName evidence="2">Putative secreted protein</fullName>
    </submittedName>
</protein>
<feature type="signal peptide" evidence="1">
    <location>
        <begin position="1"/>
        <end position="24"/>
    </location>
</feature>
<dbReference type="EMBL" id="GGFL01015992">
    <property type="protein sequence ID" value="MBW80170.1"/>
    <property type="molecule type" value="Transcribed_RNA"/>
</dbReference>
<name>A0A2M4DRG2_ANODA</name>
<evidence type="ECO:0000313" key="2">
    <source>
        <dbReference type="EMBL" id="MBW80170.1"/>
    </source>
</evidence>